<dbReference type="InterPro" id="IPR000477">
    <property type="entry name" value="RT_dom"/>
</dbReference>
<feature type="non-terminal residue" evidence="2">
    <location>
        <position position="1"/>
    </location>
</feature>
<comment type="caution">
    <text evidence="2">The sequence shown here is derived from an EMBL/GenBank/DDBJ whole genome shotgun (WGS) entry which is preliminary data.</text>
</comment>
<gene>
    <name evidence="2" type="ORF">Ddye_000718</name>
</gene>
<feature type="domain" description="Reverse transcriptase" evidence="1">
    <location>
        <begin position="1"/>
        <end position="78"/>
    </location>
</feature>
<dbReference type="AlphaFoldDB" id="A0AAD9XM90"/>
<proteinExistence type="predicted"/>
<sequence length="78" mass="8751">PISLCNVIYKVVAKSLANRFRLVFDEVISDSQSIFVPGRLISDNVVNGFECLNGMHFRICKKGSIALKLDMSKAYDRV</sequence>
<organism evidence="2 3">
    <name type="scientific">Dipteronia dyeriana</name>
    <dbReference type="NCBI Taxonomy" id="168575"/>
    <lineage>
        <taxon>Eukaryota</taxon>
        <taxon>Viridiplantae</taxon>
        <taxon>Streptophyta</taxon>
        <taxon>Embryophyta</taxon>
        <taxon>Tracheophyta</taxon>
        <taxon>Spermatophyta</taxon>
        <taxon>Magnoliopsida</taxon>
        <taxon>eudicotyledons</taxon>
        <taxon>Gunneridae</taxon>
        <taxon>Pentapetalae</taxon>
        <taxon>rosids</taxon>
        <taxon>malvids</taxon>
        <taxon>Sapindales</taxon>
        <taxon>Sapindaceae</taxon>
        <taxon>Hippocastanoideae</taxon>
        <taxon>Acereae</taxon>
        <taxon>Dipteronia</taxon>
    </lineage>
</organism>
<evidence type="ECO:0000313" key="2">
    <source>
        <dbReference type="EMBL" id="KAK2662144.1"/>
    </source>
</evidence>
<accession>A0AAD9XM90</accession>
<dbReference type="Pfam" id="PF00078">
    <property type="entry name" value="RVT_1"/>
    <property type="match status" value="1"/>
</dbReference>
<evidence type="ECO:0000313" key="3">
    <source>
        <dbReference type="Proteomes" id="UP001280121"/>
    </source>
</evidence>
<dbReference type="PANTHER" id="PTHR31635:SF196">
    <property type="entry name" value="REVERSE TRANSCRIPTASE DOMAIN-CONTAINING PROTEIN-RELATED"/>
    <property type="match status" value="1"/>
</dbReference>
<name>A0AAD9XM90_9ROSI</name>
<protein>
    <recommendedName>
        <fullName evidence="1">Reverse transcriptase domain-containing protein</fullName>
    </recommendedName>
</protein>
<dbReference type="EMBL" id="JANJYI010000001">
    <property type="protein sequence ID" value="KAK2662144.1"/>
    <property type="molecule type" value="Genomic_DNA"/>
</dbReference>
<dbReference type="PANTHER" id="PTHR31635">
    <property type="entry name" value="REVERSE TRANSCRIPTASE DOMAIN-CONTAINING PROTEIN-RELATED"/>
    <property type="match status" value="1"/>
</dbReference>
<keyword evidence="3" id="KW-1185">Reference proteome</keyword>
<reference evidence="2" key="1">
    <citation type="journal article" date="2023" name="Plant J.">
        <title>Genome sequences and population genomics provide insights into the demographic history, inbreeding, and mutation load of two 'living fossil' tree species of Dipteronia.</title>
        <authorList>
            <person name="Feng Y."/>
            <person name="Comes H.P."/>
            <person name="Chen J."/>
            <person name="Zhu S."/>
            <person name="Lu R."/>
            <person name="Zhang X."/>
            <person name="Li P."/>
            <person name="Qiu J."/>
            <person name="Olsen K.M."/>
            <person name="Qiu Y."/>
        </authorList>
    </citation>
    <scope>NUCLEOTIDE SEQUENCE</scope>
    <source>
        <strain evidence="2">KIB01</strain>
    </source>
</reference>
<evidence type="ECO:0000259" key="1">
    <source>
        <dbReference type="Pfam" id="PF00078"/>
    </source>
</evidence>
<dbReference type="Proteomes" id="UP001280121">
    <property type="component" value="Unassembled WGS sequence"/>
</dbReference>